<dbReference type="GO" id="GO:0005741">
    <property type="term" value="C:mitochondrial outer membrane"/>
    <property type="evidence" value="ECO:0007669"/>
    <property type="project" value="UniProtKB-SubCell"/>
</dbReference>
<evidence type="ECO:0000256" key="9">
    <source>
        <dbReference type="ARBA" id="ARBA00022787"/>
    </source>
</evidence>
<dbReference type="PANTHER" id="PTHR46819">
    <property type="entry name" value="EF-HAND CALCIUM-BINDING DOMAIN-CONTAINING PROTEIN 7"/>
    <property type="match status" value="1"/>
</dbReference>
<dbReference type="Pfam" id="PF08355">
    <property type="entry name" value="EF_assoc_1"/>
    <property type="match status" value="1"/>
</dbReference>
<dbReference type="AlphaFoldDB" id="A0A0P1BK28"/>
<dbReference type="Proteomes" id="UP000054845">
    <property type="component" value="Unassembled WGS sequence"/>
</dbReference>
<comment type="subcellular location">
    <subcellularLocation>
        <location evidence="2">Mitochondrion outer membrane</location>
        <topology evidence="2">Single-pass type IV membrane protein</topology>
    </subcellularLocation>
</comment>
<protein>
    <recommendedName>
        <fullName evidence="4">Mitochondrial Rho GTPase 1</fullName>
    </recommendedName>
    <alternativeName>
        <fullName evidence="16">GTPase EF-hand protein of mitochondria 1</fullName>
    </alternativeName>
</protein>
<evidence type="ECO:0000256" key="2">
    <source>
        <dbReference type="ARBA" id="ARBA00004200"/>
    </source>
</evidence>
<accession>A0A0P1BK28</accession>
<dbReference type="FunFam" id="3.40.50.300:FF:000170">
    <property type="entry name" value="Mitochondrial Rho GTPase"/>
    <property type="match status" value="1"/>
</dbReference>
<dbReference type="GO" id="GO:0005509">
    <property type="term" value="F:calcium ion binding"/>
    <property type="evidence" value="ECO:0007669"/>
    <property type="project" value="InterPro"/>
</dbReference>
<dbReference type="FunFam" id="3.40.50.300:FF:000553">
    <property type="entry name" value="Mitochondrial Rho GTPase"/>
    <property type="match status" value="1"/>
</dbReference>
<keyword evidence="13" id="KW-0496">Mitochondrion</keyword>
<name>A0A0P1BK28_9BASI</name>
<dbReference type="InterPro" id="IPR052266">
    <property type="entry name" value="Miro-EF-hand_domain"/>
</dbReference>
<evidence type="ECO:0000256" key="10">
    <source>
        <dbReference type="ARBA" id="ARBA00022801"/>
    </source>
</evidence>
<feature type="region of interest" description="Disordered" evidence="17">
    <location>
        <begin position="258"/>
        <end position="286"/>
    </location>
</feature>
<dbReference type="SMART" id="SM00175">
    <property type="entry name" value="RAB"/>
    <property type="match status" value="1"/>
</dbReference>
<comment type="similarity">
    <text evidence="3">Belongs to the mitochondrial Rho GTPase family.</text>
</comment>
<keyword evidence="12 18" id="KW-1133">Transmembrane helix</keyword>
<dbReference type="PROSITE" id="PS51423">
    <property type="entry name" value="MIRO"/>
    <property type="match status" value="2"/>
</dbReference>
<keyword evidence="5 18" id="KW-0812">Transmembrane</keyword>
<evidence type="ECO:0000256" key="6">
    <source>
        <dbReference type="ARBA" id="ARBA00022723"/>
    </source>
</evidence>
<evidence type="ECO:0000256" key="14">
    <source>
        <dbReference type="ARBA" id="ARBA00023134"/>
    </source>
</evidence>
<dbReference type="FunFam" id="1.10.238.10:FF:000474">
    <property type="entry name" value="Mitochondrial Rho GTPase 1"/>
    <property type="match status" value="1"/>
</dbReference>
<reference evidence="21 22" key="1">
    <citation type="submission" date="2014-09" db="EMBL/GenBank/DDBJ databases">
        <authorList>
            <person name="Magalhaes I.L.F."/>
            <person name="Oliveira U."/>
            <person name="Santos F.R."/>
            <person name="Vidigal T.H.D.A."/>
            <person name="Brescovit A.D."/>
            <person name="Santos A.J."/>
        </authorList>
    </citation>
    <scope>NUCLEOTIDE SEQUENCE [LARGE SCALE GENOMIC DNA]</scope>
</reference>
<keyword evidence="11" id="KW-0106">Calcium</keyword>
<evidence type="ECO:0000256" key="3">
    <source>
        <dbReference type="ARBA" id="ARBA00007981"/>
    </source>
</evidence>
<dbReference type="STRING" id="401625.A0A0P1BK28"/>
<keyword evidence="8" id="KW-0547">Nucleotide-binding</keyword>
<dbReference type="InterPro" id="IPR018247">
    <property type="entry name" value="EF_Hand_1_Ca_BS"/>
</dbReference>
<evidence type="ECO:0000259" key="20">
    <source>
        <dbReference type="PROSITE" id="PS51423"/>
    </source>
</evidence>
<dbReference type="SMART" id="SM00173">
    <property type="entry name" value="RAS"/>
    <property type="match status" value="1"/>
</dbReference>
<evidence type="ECO:0000256" key="8">
    <source>
        <dbReference type="ARBA" id="ARBA00022741"/>
    </source>
</evidence>
<dbReference type="InterPro" id="IPR001806">
    <property type="entry name" value="Small_GTPase"/>
</dbReference>
<dbReference type="OrthoDB" id="10020961at2759"/>
<feature type="domain" description="Miro" evidence="20">
    <location>
        <begin position="520"/>
        <end position="692"/>
    </location>
</feature>
<dbReference type="InterPro" id="IPR020860">
    <property type="entry name" value="MIRO_dom"/>
</dbReference>
<dbReference type="PANTHER" id="PTHR46819:SF1">
    <property type="entry name" value="EF-HAND CALCIUM-BINDING DOMAIN-CONTAINING PROTEIN 7"/>
    <property type="match status" value="1"/>
</dbReference>
<evidence type="ECO:0000256" key="15">
    <source>
        <dbReference type="ARBA" id="ARBA00023136"/>
    </source>
</evidence>
<dbReference type="CDD" id="cd01893">
    <property type="entry name" value="Miro1"/>
    <property type="match status" value="1"/>
</dbReference>
<dbReference type="EMBL" id="CCYA01000318">
    <property type="protein sequence ID" value="CEH16526.1"/>
    <property type="molecule type" value="Genomic_DNA"/>
</dbReference>
<evidence type="ECO:0000313" key="21">
    <source>
        <dbReference type="EMBL" id="CEH16526.1"/>
    </source>
</evidence>
<feature type="domain" description="EF-hand" evidence="19">
    <location>
        <begin position="186"/>
        <end position="221"/>
    </location>
</feature>
<feature type="domain" description="EF-hand" evidence="19">
    <location>
        <begin position="349"/>
        <end position="384"/>
    </location>
</feature>
<dbReference type="PROSITE" id="PS00018">
    <property type="entry name" value="EF_HAND_1"/>
    <property type="match status" value="2"/>
</dbReference>
<dbReference type="Pfam" id="PF08356">
    <property type="entry name" value="EF_assoc_2"/>
    <property type="match status" value="1"/>
</dbReference>
<keyword evidence="15 18" id="KW-0472">Membrane</keyword>
<evidence type="ECO:0000313" key="22">
    <source>
        <dbReference type="Proteomes" id="UP000054845"/>
    </source>
</evidence>
<proteinExistence type="inferred from homology"/>
<dbReference type="PRINTS" id="PR00449">
    <property type="entry name" value="RASTRNSFRMNG"/>
</dbReference>
<keyword evidence="7" id="KW-0677">Repeat</keyword>
<dbReference type="InterPro" id="IPR005225">
    <property type="entry name" value="Small_GTP-bd"/>
</dbReference>
<feature type="transmembrane region" description="Helical" evidence="18">
    <location>
        <begin position="716"/>
        <end position="734"/>
    </location>
</feature>
<evidence type="ECO:0000256" key="12">
    <source>
        <dbReference type="ARBA" id="ARBA00022989"/>
    </source>
</evidence>
<evidence type="ECO:0000256" key="11">
    <source>
        <dbReference type="ARBA" id="ARBA00022837"/>
    </source>
</evidence>
<feature type="region of interest" description="Disordered" evidence="17">
    <location>
        <begin position="464"/>
        <end position="516"/>
    </location>
</feature>
<dbReference type="GO" id="GO:0005525">
    <property type="term" value="F:GTP binding"/>
    <property type="evidence" value="ECO:0007669"/>
    <property type="project" value="UniProtKB-KW"/>
</dbReference>
<dbReference type="InterPro" id="IPR027417">
    <property type="entry name" value="P-loop_NTPase"/>
</dbReference>
<feature type="compositionally biased region" description="Polar residues" evidence="17">
    <location>
        <begin position="258"/>
        <end position="279"/>
    </location>
</feature>
<keyword evidence="14" id="KW-0342">GTP-binding</keyword>
<comment type="function">
    <text evidence="1">Mitochondrial GTPase involved in mitochondrial trafficking. Probably involved in control of anterograde transport of mitochondria and their subcellular distribution.</text>
</comment>
<evidence type="ECO:0000256" key="18">
    <source>
        <dbReference type="SAM" id="Phobius"/>
    </source>
</evidence>
<dbReference type="InterPro" id="IPR002048">
    <property type="entry name" value="EF_hand_dom"/>
</dbReference>
<keyword evidence="10" id="KW-0378">Hydrolase</keyword>
<evidence type="ECO:0000256" key="16">
    <source>
        <dbReference type="ARBA" id="ARBA00032646"/>
    </source>
</evidence>
<dbReference type="PROSITE" id="PS51421">
    <property type="entry name" value="RAS"/>
    <property type="match status" value="1"/>
</dbReference>
<evidence type="ECO:0000256" key="4">
    <source>
        <dbReference type="ARBA" id="ARBA00019119"/>
    </source>
</evidence>
<dbReference type="Gene3D" id="1.10.238.10">
    <property type="entry name" value="EF-hand"/>
    <property type="match status" value="2"/>
</dbReference>
<sequence length="777" mass="83630">MRSDVRIVLAGDAGVGKSTLITSLIKETFVERVQKRIPEITLPSDVCPEGVSTKIIDTCSGPEDRGHLDSELRRASVICMVYSVAHTSTFERLPTYWLPYIRSLGVNVPVILVGNQIDQRTSPLPNSLLESELAPVMGEFKEVETCVECSSKLSLNVSEVFYFAQKAVLYPTAPLYDSKAHALKPNCVDALRRIFRLCDSDKDGLLSDAELNDFQRKCFDAPLQASELEGIKDLVLQAPVAGNRFPYDDLSATGSFSDAGTATDNTAGPHNHAMASNSSKRPHPHLRNSSLTLSGFLYLHTLFIQRGRLETTWTVLRTFGYGSDLFLQESFVSPAFNVPSDCSVELSPHGYQFLTDVFEAHDKDRDGSLSKRELSALFSTVPATHTHLAGAHPWSQDFPQGTTVTDEAGRVTLQGWLAQWSMTTLLEPRTTLAWLAYLGYPSLIASASASPSSNATARGIGAGAAAAGRSGNSTSASSLGKGGRSKSNSGASARPADTTTALQLTNPRRVDKKKKGKLQRNVLLAYVVGAAGSGKSSILRNMVGSAFEETYQPTGRSCSVVCGIEQGGAEKYLVLQEFGSRYESEALRNAAKVSAADIVLFVYDSSDTNSFSYISNLRQRYPTLTQCPSLFIATKADLDLAQQRHEVQPHVYCSKLGLKIPGLGNGAGPLNISIRTGEVADLFQVVCATALNPRGAIPGGDNGTGALGFGGTKTRWAFYFSVVLIGGGLSAWMLRGWRGNGTFNVGLGAVFRDWSKTGPPAGWLAWIWNGIPNPTSA</sequence>
<dbReference type="SUPFAM" id="SSF52540">
    <property type="entry name" value="P-loop containing nucleoside triphosphate hydrolases"/>
    <property type="match status" value="2"/>
</dbReference>
<organism evidence="21 22">
    <name type="scientific">Ceraceosorus bombacis</name>
    <dbReference type="NCBI Taxonomy" id="401625"/>
    <lineage>
        <taxon>Eukaryota</taxon>
        <taxon>Fungi</taxon>
        <taxon>Dikarya</taxon>
        <taxon>Basidiomycota</taxon>
        <taxon>Ustilaginomycotina</taxon>
        <taxon>Exobasidiomycetes</taxon>
        <taxon>Ceraceosorales</taxon>
        <taxon>Ceraceosoraceae</taxon>
        <taxon>Ceraceosorus</taxon>
    </lineage>
</organism>
<dbReference type="SMART" id="SM00054">
    <property type="entry name" value="EFh"/>
    <property type="match status" value="2"/>
</dbReference>
<feature type="domain" description="Miro" evidence="20">
    <location>
        <begin position="2"/>
        <end position="170"/>
    </location>
</feature>
<dbReference type="PROSITE" id="PS50222">
    <property type="entry name" value="EF_HAND_2"/>
    <property type="match status" value="2"/>
</dbReference>
<dbReference type="InterPro" id="IPR013566">
    <property type="entry name" value="EF_hand_assoc_1"/>
</dbReference>
<keyword evidence="9" id="KW-1000">Mitochondrion outer membrane</keyword>
<keyword evidence="6" id="KW-0479">Metal-binding</keyword>
<evidence type="ECO:0000256" key="7">
    <source>
        <dbReference type="ARBA" id="ARBA00022737"/>
    </source>
</evidence>
<dbReference type="Gene3D" id="3.40.50.300">
    <property type="entry name" value="P-loop containing nucleotide triphosphate hydrolases"/>
    <property type="match status" value="2"/>
</dbReference>
<dbReference type="Pfam" id="PF00071">
    <property type="entry name" value="Ras"/>
    <property type="match status" value="2"/>
</dbReference>
<dbReference type="InterPro" id="IPR011992">
    <property type="entry name" value="EF-hand-dom_pair"/>
</dbReference>
<feature type="compositionally biased region" description="Polar residues" evidence="17">
    <location>
        <begin position="485"/>
        <end position="506"/>
    </location>
</feature>
<dbReference type="InterPro" id="IPR013567">
    <property type="entry name" value="EF_hand_assoc_2"/>
</dbReference>
<evidence type="ECO:0000256" key="13">
    <source>
        <dbReference type="ARBA" id="ARBA00023128"/>
    </source>
</evidence>
<dbReference type="GO" id="GO:0003924">
    <property type="term" value="F:GTPase activity"/>
    <property type="evidence" value="ECO:0007669"/>
    <property type="project" value="InterPro"/>
</dbReference>
<feature type="compositionally biased region" description="Low complexity" evidence="17">
    <location>
        <begin position="464"/>
        <end position="478"/>
    </location>
</feature>
<dbReference type="PROSITE" id="PS51419">
    <property type="entry name" value="RAB"/>
    <property type="match status" value="1"/>
</dbReference>
<evidence type="ECO:0000256" key="17">
    <source>
        <dbReference type="SAM" id="MobiDB-lite"/>
    </source>
</evidence>
<evidence type="ECO:0000256" key="5">
    <source>
        <dbReference type="ARBA" id="ARBA00022692"/>
    </source>
</evidence>
<dbReference type="SMART" id="SM00174">
    <property type="entry name" value="RHO"/>
    <property type="match status" value="1"/>
</dbReference>
<evidence type="ECO:0000259" key="19">
    <source>
        <dbReference type="PROSITE" id="PS50222"/>
    </source>
</evidence>
<dbReference type="NCBIfam" id="TIGR00231">
    <property type="entry name" value="small_GTP"/>
    <property type="match status" value="1"/>
</dbReference>
<dbReference type="CDD" id="cd01892">
    <property type="entry name" value="Miro2"/>
    <property type="match status" value="1"/>
</dbReference>
<keyword evidence="22" id="KW-1185">Reference proteome</keyword>
<dbReference type="SUPFAM" id="SSF47473">
    <property type="entry name" value="EF-hand"/>
    <property type="match status" value="1"/>
</dbReference>
<evidence type="ECO:0000256" key="1">
    <source>
        <dbReference type="ARBA" id="ARBA00003481"/>
    </source>
</evidence>